<evidence type="ECO:0000259" key="1">
    <source>
        <dbReference type="PROSITE" id="PS50041"/>
    </source>
</evidence>
<accession>A0AAV2SBA0</accession>
<name>A0AAV2SBA0_MEGNR</name>
<dbReference type="SUPFAM" id="SSF56436">
    <property type="entry name" value="C-type lectin-like"/>
    <property type="match status" value="1"/>
</dbReference>
<dbReference type="CDD" id="cd00037">
    <property type="entry name" value="CLECT"/>
    <property type="match status" value="1"/>
</dbReference>
<gene>
    <name evidence="2" type="ORF">MNOR_LOCUS35436</name>
</gene>
<dbReference type="Proteomes" id="UP001497623">
    <property type="component" value="Unassembled WGS sequence"/>
</dbReference>
<dbReference type="Pfam" id="PF00059">
    <property type="entry name" value="Lectin_C"/>
    <property type="match status" value="1"/>
</dbReference>
<dbReference type="InterPro" id="IPR016187">
    <property type="entry name" value="CTDL_fold"/>
</dbReference>
<dbReference type="InterPro" id="IPR001304">
    <property type="entry name" value="C-type_lectin-like"/>
</dbReference>
<reference evidence="2 3" key="1">
    <citation type="submission" date="2024-05" db="EMBL/GenBank/DDBJ databases">
        <authorList>
            <person name="Wallberg A."/>
        </authorList>
    </citation>
    <scope>NUCLEOTIDE SEQUENCE [LARGE SCALE GENOMIC DNA]</scope>
</reference>
<feature type="domain" description="C-type lectin" evidence="1">
    <location>
        <begin position="269"/>
        <end position="370"/>
    </location>
</feature>
<keyword evidence="3" id="KW-1185">Reference proteome</keyword>
<sequence length="397" mass="45159">MEKEFFGSMHTKNRTKVVWQHEALENSSGSPFDLQENHNDIINSSYCVSMTVHHGDSKINPGEPYYTSNCTQIGYPLCERLFNKTNQDTKSLRDNLLALETNITKALEIIEEKGLEYNENVLNFILKNHEDIENFHASHDTKVEEIKMAVNNFKMSHDINFEDIKETVKNFQMTQNVFGEEIKESVNDFQMFQKISAEDIKKNFQTSHKNYVKEAKDTFKNFQTSHDTAVHEIKETISDNQKSQAMSVKGIMMAVNRCPKAYGFFLSAGGNQCLKVFIDRKRTFSAADSHCKSEGLQLAKPQDVAGLQKYLVERYGDKDYWVGGRGTGSTYKWQRDDLVLSSSSEFWYPGEPDGGASSTSCMGMAGTANWLKAHPGQPYWSYACTGSWYSICEAIVQ</sequence>
<dbReference type="EMBL" id="CAXKWB010059138">
    <property type="protein sequence ID" value="CAL4181609.1"/>
    <property type="molecule type" value="Genomic_DNA"/>
</dbReference>
<dbReference type="AlphaFoldDB" id="A0AAV2SBA0"/>
<dbReference type="InterPro" id="IPR016186">
    <property type="entry name" value="C-type_lectin-like/link_sf"/>
</dbReference>
<comment type="caution">
    <text evidence="2">The sequence shown here is derived from an EMBL/GenBank/DDBJ whole genome shotgun (WGS) entry which is preliminary data.</text>
</comment>
<evidence type="ECO:0000313" key="3">
    <source>
        <dbReference type="Proteomes" id="UP001497623"/>
    </source>
</evidence>
<proteinExistence type="predicted"/>
<organism evidence="2 3">
    <name type="scientific">Meganyctiphanes norvegica</name>
    <name type="common">Northern krill</name>
    <name type="synonym">Thysanopoda norvegica</name>
    <dbReference type="NCBI Taxonomy" id="48144"/>
    <lineage>
        <taxon>Eukaryota</taxon>
        <taxon>Metazoa</taxon>
        <taxon>Ecdysozoa</taxon>
        <taxon>Arthropoda</taxon>
        <taxon>Crustacea</taxon>
        <taxon>Multicrustacea</taxon>
        <taxon>Malacostraca</taxon>
        <taxon>Eumalacostraca</taxon>
        <taxon>Eucarida</taxon>
        <taxon>Euphausiacea</taxon>
        <taxon>Euphausiidae</taxon>
        <taxon>Meganyctiphanes</taxon>
    </lineage>
</organism>
<evidence type="ECO:0000313" key="2">
    <source>
        <dbReference type="EMBL" id="CAL4181609.1"/>
    </source>
</evidence>
<dbReference type="SMART" id="SM00034">
    <property type="entry name" value="CLECT"/>
    <property type="match status" value="1"/>
</dbReference>
<dbReference type="PROSITE" id="PS50041">
    <property type="entry name" value="C_TYPE_LECTIN_2"/>
    <property type="match status" value="1"/>
</dbReference>
<protein>
    <recommendedName>
        <fullName evidence="1">C-type lectin domain-containing protein</fullName>
    </recommendedName>
</protein>
<dbReference type="Gene3D" id="3.10.100.10">
    <property type="entry name" value="Mannose-Binding Protein A, subunit A"/>
    <property type="match status" value="1"/>
</dbReference>